<dbReference type="GO" id="GO:0071949">
    <property type="term" value="F:FAD binding"/>
    <property type="evidence" value="ECO:0007669"/>
    <property type="project" value="InterPro"/>
</dbReference>
<feature type="region of interest" description="Disordered" evidence="5">
    <location>
        <begin position="1"/>
        <end position="31"/>
    </location>
</feature>
<evidence type="ECO:0000256" key="3">
    <source>
        <dbReference type="ARBA" id="ARBA00022827"/>
    </source>
</evidence>
<proteinExistence type="inferred from homology"/>
<evidence type="ECO:0000259" key="6">
    <source>
        <dbReference type="Pfam" id="PF01494"/>
    </source>
</evidence>
<dbReference type="InterPro" id="IPR050562">
    <property type="entry name" value="FAD_mOase_fung"/>
</dbReference>
<feature type="region of interest" description="Disordered" evidence="5">
    <location>
        <begin position="457"/>
        <end position="498"/>
    </location>
</feature>
<protein>
    <recommendedName>
        <fullName evidence="6">FAD-binding domain-containing protein</fullName>
    </recommendedName>
</protein>
<dbReference type="Gene3D" id="3.50.50.60">
    <property type="entry name" value="FAD/NAD(P)-binding domain"/>
    <property type="match status" value="1"/>
</dbReference>
<name>A0A9P3HE27_9FUNG</name>
<dbReference type="SUPFAM" id="SSF51905">
    <property type="entry name" value="FAD/NAD(P)-binding domain"/>
    <property type="match status" value="1"/>
</dbReference>
<feature type="compositionally biased region" description="Basic and acidic residues" evidence="5">
    <location>
        <begin position="473"/>
        <end position="484"/>
    </location>
</feature>
<reference evidence="7" key="1">
    <citation type="submission" date="2021-11" db="EMBL/GenBank/DDBJ databases">
        <authorList>
            <person name="Herlambang A."/>
            <person name="Guo Y."/>
            <person name="Takashima Y."/>
            <person name="Nishizawa T."/>
        </authorList>
    </citation>
    <scope>NUCLEOTIDE SEQUENCE</scope>
    <source>
        <strain evidence="7">E1425</strain>
    </source>
</reference>
<dbReference type="Pfam" id="PF01494">
    <property type="entry name" value="FAD_binding_3"/>
    <property type="match status" value="2"/>
</dbReference>
<dbReference type="PANTHER" id="PTHR47356:SF2">
    <property type="entry name" value="FAD-BINDING DOMAIN-CONTAINING PROTEIN-RELATED"/>
    <property type="match status" value="1"/>
</dbReference>
<accession>A0A9P3HE27</accession>
<evidence type="ECO:0000313" key="8">
    <source>
        <dbReference type="Proteomes" id="UP000827284"/>
    </source>
</evidence>
<feature type="domain" description="FAD-binding" evidence="6">
    <location>
        <begin position="34"/>
        <end position="197"/>
    </location>
</feature>
<comment type="similarity">
    <text evidence="1">Belongs to the paxM FAD-dependent monooxygenase family.</text>
</comment>
<comment type="caution">
    <text evidence="7">The sequence shown here is derived from an EMBL/GenBank/DDBJ whole genome shotgun (WGS) entry which is preliminary data.</text>
</comment>
<dbReference type="Proteomes" id="UP000827284">
    <property type="component" value="Unassembled WGS sequence"/>
</dbReference>
<dbReference type="InterPro" id="IPR036188">
    <property type="entry name" value="FAD/NAD-bd_sf"/>
</dbReference>
<dbReference type="PRINTS" id="PR00420">
    <property type="entry name" value="RNGMNOXGNASE"/>
</dbReference>
<sequence length="498" mass="55365">MNPHRARKPVDEFDDSPIKHPSQLPKKSDGKTPHVMIVGAGIGGLFLAILLDKAGIPYEIYERSPEVRPLGSVMALNSNILGVLEQLDIYEDFKKISLPSKVFNLFYGDMKKIATLNTNDVEEAVGYDYRLFARPDFYALLQSRVPAEKIHFNKKVLSMQQNKEGVMIRCADGTTYHGDILVGADGAYSAVRQHLYRTLKDQGVLPESDKKDLSKGYICLVGVTCGLDPIKYPYVTNVDSVQHSVIGKGTRYTWTIFNVPGNRICWVAVAQLATLAEAELLKFRNSEWGPESNAEMIAECKDFKLPIGTTLGDLIDQTPKDKISRVFLEEKLFETWSHNRTVLIGDAAHKLLPSAGQGAVCAMQDAVILAGCLYDLPSLSPDSIRAALQDYQDQRYSHVKEQFGISKTNAIFLYGQTLSERLIRYAAFNLIPKAIKNKQSLRGAAYRPQVTFLPRAPKRGTVKEVPQKPSVRYAREQEESKKTAAVEATVPVPSAEAV</sequence>
<keyword evidence="8" id="KW-1185">Reference proteome</keyword>
<reference evidence="7" key="2">
    <citation type="journal article" date="2022" name="Microbiol. Resour. Announc.">
        <title>Whole-Genome Sequence of Entomortierella parvispora E1425, a Mucoromycotan Fungus Associated with Burkholderiaceae-Related Endosymbiotic Bacteria.</title>
        <authorList>
            <person name="Herlambang A."/>
            <person name="Guo Y."/>
            <person name="Takashima Y."/>
            <person name="Narisawa K."/>
            <person name="Ohta H."/>
            <person name="Nishizawa T."/>
        </authorList>
    </citation>
    <scope>NUCLEOTIDE SEQUENCE</scope>
    <source>
        <strain evidence="7">E1425</strain>
    </source>
</reference>
<dbReference type="AlphaFoldDB" id="A0A9P3HE27"/>
<organism evidence="7 8">
    <name type="scientific">Entomortierella parvispora</name>
    <dbReference type="NCBI Taxonomy" id="205924"/>
    <lineage>
        <taxon>Eukaryota</taxon>
        <taxon>Fungi</taxon>
        <taxon>Fungi incertae sedis</taxon>
        <taxon>Mucoromycota</taxon>
        <taxon>Mortierellomycotina</taxon>
        <taxon>Mortierellomycetes</taxon>
        <taxon>Mortierellales</taxon>
        <taxon>Mortierellaceae</taxon>
        <taxon>Entomortierella</taxon>
    </lineage>
</organism>
<dbReference type="OrthoDB" id="655030at2759"/>
<dbReference type="GO" id="GO:0004497">
    <property type="term" value="F:monooxygenase activity"/>
    <property type="evidence" value="ECO:0007669"/>
    <property type="project" value="InterPro"/>
</dbReference>
<dbReference type="InterPro" id="IPR002938">
    <property type="entry name" value="FAD-bd"/>
</dbReference>
<gene>
    <name evidence="7" type="ORF">EMPS_07001</name>
</gene>
<evidence type="ECO:0000256" key="5">
    <source>
        <dbReference type="SAM" id="MobiDB-lite"/>
    </source>
</evidence>
<keyword evidence="3" id="KW-0274">FAD</keyword>
<dbReference type="PANTHER" id="PTHR47356">
    <property type="entry name" value="FAD-DEPENDENT MONOOXYGENASE ASQG-RELATED"/>
    <property type="match status" value="1"/>
</dbReference>
<dbReference type="EMBL" id="BQFW01000009">
    <property type="protein sequence ID" value="GJJ74643.1"/>
    <property type="molecule type" value="Genomic_DNA"/>
</dbReference>
<evidence type="ECO:0000256" key="2">
    <source>
        <dbReference type="ARBA" id="ARBA00022630"/>
    </source>
</evidence>
<keyword evidence="4" id="KW-0560">Oxidoreductase</keyword>
<evidence type="ECO:0000256" key="1">
    <source>
        <dbReference type="ARBA" id="ARBA00007992"/>
    </source>
</evidence>
<evidence type="ECO:0000256" key="4">
    <source>
        <dbReference type="ARBA" id="ARBA00023002"/>
    </source>
</evidence>
<evidence type="ECO:0000313" key="7">
    <source>
        <dbReference type="EMBL" id="GJJ74643.1"/>
    </source>
</evidence>
<keyword evidence="2" id="KW-0285">Flavoprotein</keyword>
<feature type="domain" description="FAD-binding" evidence="6">
    <location>
        <begin position="319"/>
        <end position="375"/>
    </location>
</feature>